<accession>A0A2S7SU73</accession>
<comment type="caution">
    <text evidence="1">The sequence shown here is derived from an EMBL/GenBank/DDBJ whole genome shotgun (WGS) entry which is preliminary data.</text>
</comment>
<dbReference type="InterPro" id="IPR036163">
    <property type="entry name" value="HMA_dom_sf"/>
</dbReference>
<evidence type="ECO:0008006" key="3">
    <source>
        <dbReference type="Google" id="ProtNLM"/>
    </source>
</evidence>
<name>A0A2S7SU73_9BACT</name>
<proteinExistence type="predicted"/>
<dbReference type="RefSeq" id="WP_105040186.1">
    <property type="nucleotide sequence ID" value="NZ_PPSL01000004.1"/>
</dbReference>
<dbReference type="Proteomes" id="UP000239872">
    <property type="component" value="Unassembled WGS sequence"/>
</dbReference>
<dbReference type="SUPFAM" id="SSF55008">
    <property type="entry name" value="HMA, heavy metal-associated domain"/>
    <property type="match status" value="1"/>
</dbReference>
<dbReference type="OrthoDB" id="1036397at2"/>
<dbReference type="GO" id="GO:0046872">
    <property type="term" value="F:metal ion binding"/>
    <property type="evidence" value="ECO:0007669"/>
    <property type="project" value="InterPro"/>
</dbReference>
<reference evidence="1 2" key="1">
    <citation type="submission" date="2018-01" db="EMBL/GenBank/DDBJ databases">
        <title>A novel member of the phylum Bacteroidetes isolated from glacier ice.</title>
        <authorList>
            <person name="Liu Q."/>
            <person name="Xin Y.-H."/>
        </authorList>
    </citation>
    <scope>NUCLEOTIDE SEQUENCE [LARGE SCALE GENOMIC DNA]</scope>
    <source>
        <strain evidence="1 2">RB1R16</strain>
    </source>
</reference>
<evidence type="ECO:0000313" key="2">
    <source>
        <dbReference type="Proteomes" id="UP000239872"/>
    </source>
</evidence>
<gene>
    <name evidence="1" type="ORF">CJD36_015905</name>
</gene>
<sequence length="74" mass="8674">MNTENILLFKSNIKTASDKFAVERILDIHPHIEQWTVDQQDEDCILRVISPRLTHNHVIDMVRGCGYHCEELKD</sequence>
<keyword evidence="2" id="KW-1185">Reference proteome</keyword>
<protein>
    <recommendedName>
        <fullName evidence="3">Copper chaperone</fullName>
    </recommendedName>
</protein>
<evidence type="ECO:0000313" key="1">
    <source>
        <dbReference type="EMBL" id="PQJ10177.1"/>
    </source>
</evidence>
<organism evidence="1 2">
    <name type="scientific">Flavipsychrobacter stenotrophus</name>
    <dbReference type="NCBI Taxonomy" id="2077091"/>
    <lineage>
        <taxon>Bacteria</taxon>
        <taxon>Pseudomonadati</taxon>
        <taxon>Bacteroidota</taxon>
        <taxon>Chitinophagia</taxon>
        <taxon>Chitinophagales</taxon>
        <taxon>Chitinophagaceae</taxon>
        <taxon>Flavipsychrobacter</taxon>
    </lineage>
</organism>
<dbReference type="AlphaFoldDB" id="A0A2S7SU73"/>
<dbReference type="EMBL" id="PPSL01000004">
    <property type="protein sequence ID" value="PQJ10177.1"/>
    <property type="molecule type" value="Genomic_DNA"/>
</dbReference>